<dbReference type="InterPro" id="IPR029063">
    <property type="entry name" value="SAM-dependent_MTases_sf"/>
</dbReference>
<evidence type="ECO:0000313" key="1">
    <source>
        <dbReference type="EMBL" id="CAE0105593.1"/>
    </source>
</evidence>
<sequence>MLQSDVPKRSAYGQLLEDGFAGGAFNAADALHEYSYEKVLANITAYVGDPRVGWVRGFYNESLTTGLVREHGMQPALYVEIDCDLYSSSRSALTWLFDHGLIVPGTVLGYDDFRIGGDYGELRAHREAVKKYQVDLAPLVNGSEFCCFVVKACSTCSPQPAPIMSTAPAG</sequence>
<gene>
    <name evidence="1" type="ORF">HERI1096_LOCUS6251</name>
</gene>
<dbReference type="EMBL" id="HBHX01011250">
    <property type="protein sequence ID" value="CAE0105593.1"/>
    <property type="molecule type" value="Transcribed_RNA"/>
</dbReference>
<reference evidence="1" key="1">
    <citation type="submission" date="2021-01" db="EMBL/GenBank/DDBJ databases">
        <authorList>
            <person name="Corre E."/>
            <person name="Pelletier E."/>
            <person name="Niang G."/>
            <person name="Scheremetjew M."/>
            <person name="Finn R."/>
            <person name="Kale V."/>
            <person name="Holt S."/>
            <person name="Cochrane G."/>
            <person name="Meng A."/>
            <person name="Brown T."/>
            <person name="Cohen L."/>
        </authorList>
    </citation>
    <scope>NUCLEOTIDE SEQUENCE</scope>
    <source>
        <strain evidence="1">CCMP281</strain>
    </source>
</reference>
<name>A0A7S3AJ66_9EUKA</name>
<protein>
    <submittedName>
        <fullName evidence="1">Uncharacterized protein</fullName>
    </submittedName>
</protein>
<organism evidence="1">
    <name type="scientific">Haptolina ericina</name>
    <dbReference type="NCBI Taxonomy" id="156174"/>
    <lineage>
        <taxon>Eukaryota</taxon>
        <taxon>Haptista</taxon>
        <taxon>Haptophyta</taxon>
        <taxon>Prymnesiophyceae</taxon>
        <taxon>Prymnesiales</taxon>
        <taxon>Prymnesiaceae</taxon>
        <taxon>Haptolina</taxon>
    </lineage>
</organism>
<dbReference type="AlphaFoldDB" id="A0A7S3AJ66"/>
<dbReference type="Gene3D" id="3.40.50.150">
    <property type="entry name" value="Vaccinia Virus protein VP39"/>
    <property type="match status" value="1"/>
</dbReference>
<accession>A0A7S3AJ66</accession>
<proteinExistence type="predicted"/>